<comment type="caution">
    <text evidence="1">The sequence shown here is derived from an EMBL/GenBank/DDBJ whole genome shotgun (WGS) entry which is preliminary data.</text>
</comment>
<evidence type="ECO:0000313" key="1">
    <source>
        <dbReference type="EMBL" id="MEQ2236842.1"/>
    </source>
</evidence>
<name>A0ABV0TZE7_9TELE</name>
<dbReference type="Proteomes" id="UP001482620">
    <property type="component" value="Unassembled WGS sequence"/>
</dbReference>
<dbReference type="EMBL" id="JAHRIQ010047881">
    <property type="protein sequence ID" value="MEQ2236842.1"/>
    <property type="molecule type" value="Genomic_DNA"/>
</dbReference>
<accession>A0ABV0TZE7</accession>
<sequence length="97" mass="10957">MAQIIGEMIPGQAEDTVEPKGDRTLLLWPLNWLDLIYKGIFNHPSFHNLTGSSTVPKRRSSFPCTGFLKDLDLGTEMIFCQSSAQYLLFFALYTKLA</sequence>
<evidence type="ECO:0000313" key="2">
    <source>
        <dbReference type="Proteomes" id="UP001482620"/>
    </source>
</evidence>
<organism evidence="1 2">
    <name type="scientific">Ilyodon furcidens</name>
    <name type="common">goldbreast splitfin</name>
    <dbReference type="NCBI Taxonomy" id="33524"/>
    <lineage>
        <taxon>Eukaryota</taxon>
        <taxon>Metazoa</taxon>
        <taxon>Chordata</taxon>
        <taxon>Craniata</taxon>
        <taxon>Vertebrata</taxon>
        <taxon>Euteleostomi</taxon>
        <taxon>Actinopterygii</taxon>
        <taxon>Neopterygii</taxon>
        <taxon>Teleostei</taxon>
        <taxon>Neoteleostei</taxon>
        <taxon>Acanthomorphata</taxon>
        <taxon>Ovalentaria</taxon>
        <taxon>Atherinomorphae</taxon>
        <taxon>Cyprinodontiformes</taxon>
        <taxon>Goodeidae</taxon>
        <taxon>Ilyodon</taxon>
    </lineage>
</organism>
<protein>
    <submittedName>
        <fullName evidence="1">Uncharacterized protein</fullName>
    </submittedName>
</protein>
<reference evidence="1 2" key="1">
    <citation type="submission" date="2021-06" db="EMBL/GenBank/DDBJ databases">
        <authorList>
            <person name="Palmer J.M."/>
        </authorList>
    </citation>
    <scope>NUCLEOTIDE SEQUENCE [LARGE SCALE GENOMIC DNA]</scope>
    <source>
        <strain evidence="2">if_2019</strain>
        <tissue evidence="1">Muscle</tissue>
    </source>
</reference>
<gene>
    <name evidence="1" type="ORF">ILYODFUR_016749</name>
</gene>
<proteinExistence type="predicted"/>
<keyword evidence="2" id="KW-1185">Reference proteome</keyword>